<dbReference type="Gene3D" id="3.30.70.330">
    <property type="match status" value="2"/>
</dbReference>
<feature type="domain" description="RRM" evidence="5">
    <location>
        <begin position="78"/>
        <end position="164"/>
    </location>
</feature>
<protein>
    <submittedName>
        <fullName evidence="6">Mec-8 protein</fullName>
    </submittedName>
</protein>
<dbReference type="Pfam" id="PF00076">
    <property type="entry name" value="RRM_1"/>
    <property type="match status" value="2"/>
</dbReference>
<dbReference type="PANTHER" id="PTHR10501">
    <property type="entry name" value="U1 SMALL NUCLEAR RIBONUCLEOPROTEIN A/U2 SMALL NUCLEAR RIBONUCLEOPROTEIN B"/>
    <property type="match status" value="1"/>
</dbReference>
<evidence type="ECO:0000313" key="6">
    <source>
        <dbReference type="EMBL" id="KAF7629894.1"/>
    </source>
</evidence>
<comment type="caution">
    <text evidence="6">The sequence shown here is derived from an EMBL/GenBank/DDBJ whole genome shotgun (WGS) entry which is preliminary data.</text>
</comment>
<dbReference type="AlphaFoldDB" id="A0A8S9ZDU5"/>
<dbReference type="Proteomes" id="UP000605970">
    <property type="component" value="Unassembled WGS sequence"/>
</dbReference>
<feature type="domain" description="RRM" evidence="5">
    <location>
        <begin position="347"/>
        <end position="432"/>
    </location>
</feature>
<dbReference type="GO" id="GO:0005634">
    <property type="term" value="C:nucleus"/>
    <property type="evidence" value="ECO:0007669"/>
    <property type="project" value="UniProtKB-SubCell"/>
</dbReference>
<dbReference type="FunFam" id="3.30.70.330:FF:000037">
    <property type="entry name" value="RNA-binding protein with multiple splicing 2"/>
    <property type="match status" value="1"/>
</dbReference>
<evidence type="ECO:0000256" key="4">
    <source>
        <dbReference type="PROSITE-ProRule" id="PRU00176"/>
    </source>
</evidence>
<reference evidence="6" key="1">
    <citation type="journal article" date="2020" name="Ecol. Evol.">
        <title>Genome structure and content of the rice root-knot nematode (Meloidogyne graminicola).</title>
        <authorList>
            <person name="Phan N.T."/>
            <person name="Danchin E.G.J."/>
            <person name="Klopp C."/>
            <person name="Perfus-Barbeoch L."/>
            <person name="Kozlowski D.K."/>
            <person name="Koutsovoulos G.D."/>
            <person name="Lopez-Roques C."/>
            <person name="Bouchez O."/>
            <person name="Zahm M."/>
            <person name="Besnard G."/>
            <person name="Bellafiore S."/>
        </authorList>
    </citation>
    <scope>NUCLEOTIDE SEQUENCE</scope>
    <source>
        <strain evidence="6">VN-18</strain>
    </source>
</reference>
<accession>A0A8S9ZDU5</accession>
<keyword evidence="3" id="KW-0539">Nucleus</keyword>
<dbReference type="EMBL" id="JABEBT010000138">
    <property type="protein sequence ID" value="KAF7629894.1"/>
    <property type="molecule type" value="Genomic_DNA"/>
</dbReference>
<organism evidence="6 7">
    <name type="scientific">Meloidogyne graminicola</name>
    <dbReference type="NCBI Taxonomy" id="189291"/>
    <lineage>
        <taxon>Eukaryota</taxon>
        <taxon>Metazoa</taxon>
        <taxon>Ecdysozoa</taxon>
        <taxon>Nematoda</taxon>
        <taxon>Chromadorea</taxon>
        <taxon>Rhabditida</taxon>
        <taxon>Tylenchina</taxon>
        <taxon>Tylenchomorpha</taxon>
        <taxon>Tylenchoidea</taxon>
        <taxon>Meloidogynidae</taxon>
        <taxon>Meloidogyninae</taxon>
        <taxon>Meloidogyne</taxon>
    </lineage>
</organism>
<dbReference type="SUPFAM" id="SSF54928">
    <property type="entry name" value="RNA-binding domain, RBD"/>
    <property type="match status" value="1"/>
</dbReference>
<dbReference type="SMART" id="SM00360">
    <property type="entry name" value="RRM"/>
    <property type="match status" value="2"/>
</dbReference>
<comment type="subcellular location">
    <subcellularLocation>
        <location evidence="1">Nucleus</location>
    </subcellularLocation>
</comment>
<evidence type="ECO:0000256" key="2">
    <source>
        <dbReference type="ARBA" id="ARBA00022884"/>
    </source>
</evidence>
<evidence type="ECO:0000259" key="5">
    <source>
        <dbReference type="PROSITE" id="PS50102"/>
    </source>
</evidence>
<evidence type="ECO:0000256" key="3">
    <source>
        <dbReference type="ARBA" id="ARBA00023242"/>
    </source>
</evidence>
<name>A0A8S9ZDU5_9BILA</name>
<keyword evidence="2 4" id="KW-0694">RNA-binding</keyword>
<keyword evidence="7" id="KW-1185">Reference proteome</keyword>
<evidence type="ECO:0000256" key="1">
    <source>
        <dbReference type="ARBA" id="ARBA00004123"/>
    </source>
</evidence>
<dbReference type="GO" id="GO:0003723">
    <property type="term" value="F:RNA binding"/>
    <property type="evidence" value="ECO:0007669"/>
    <property type="project" value="UniProtKB-UniRule"/>
</dbReference>
<dbReference type="PROSITE" id="PS50102">
    <property type="entry name" value="RRM"/>
    <property type="match status" value="2"/>
</dbReference>
<dbReference type="InterPro" id="IPR012677">
    <property type="entry name" value="Nucleotide-bd_a/b_plait_sf"/>
</dbReference>
<dbReference type="OrthoDB" id="431169at2759"/>
<proteinExistence type="predicted"/>
<dbReference type="InterPro" id="IPR000504">
    <property type="entry name" value="RRM_dom"/>
</dbReference>
<dbReference type="InterPro" id="IPR035979">
    <property type="entry name" value="RBD_domain_sf"/>
</dbReference>
<gene>
    <name evidence="6" type="ORF">Mgra_00009123</name>
</gene>
<sequence>MKMVNNTVYSSNESAILSSNKRNNQQQMVNAISMESLDSVISTNNGVVYRNGSSDSQSQESCFCSYFYLKFLIQLGVRTLFVSGLPPDVKSRELYLLFRAYPGYESSQLKMTLSNRNGTSKLLTPVGFVTFASKQDADDVRQKLQGIKFDPELPQTLRLELARSNTKNTFCIVLVTKPIKQPHPASHFSPVTSALTTTILPPPSVLAHNITIAQLAAIQQQQLTAVLLNQHHENSFVNSSGSNGSVLAAAAQQQQQLLAAALDQQRHLAASSDIQQQLNALAGGGSTLLGTTTNAASLTATNPQLAAIAALAAHQQQQQQHRSLPNHWSSNGQQQQLVLSGQNSPCSTLFVGNLGPAATTSPSIVEDELKTIFSMFPGFSRMRMHTKRGSPVAFVEFHEIGQAIHVMQALQGFGLSANNGVGTGIRIEFAKTRMGESSKEQKAEALS</sequence>
<evidence type="ECO:0000313" key="7">
    <source>
        <dbReference type="Proteomes" id="UP000605970"/>
    </source>
</evidence>